<reference evidence="1" key="1">
    <citation type="submission" date="2020-04" db="EMBL/GenBank/DDBJ databases">
        <authorList>
            <person name="Alioto T."/>
            <person name="Alioto T."/>
            <person name="Gomez Garrido J."/>
        </authorList>
    </citation>
    <scope>NUCLEOTIDE SEQUENCE</scope>
    <source>
        <strain evidence="1">A484AB</strain>
    </source>
</reference>
<dbReference type="PANTHER" id="PTHR33198">
    <property type="entry name" value="ANK_REP_REGION DOMAIN-CONTAINING PROTEIN-RELATED"/>
    <property type="match status" value="1"/>
</dbReference>
<name>A0A7D9EI52_PARCT</name>
<dbReference type="PANTHER" id="PTHR33198:SF19">
    <property type="entry name" value="CCHC-TYPE DOMAIN-CONTAINING PROTEIN"/>
    <property type="match status" value="1"/>
</dbReference>
<feature type="non-terminal residue" evidence="1">
    <location>
        <position position="188"/>
    </location>
</feature>
<organism evidence="1 2">
    <name type="scientific">Paramuricea clavata</name>
    <name type="common">Red gorgonian</name>
    <name type="synonym">Violescent sea-whip</name>
    <dbReference type="NCBI Taxonomy" id="317549"/>
    <lineage>
        <taxon>Eukaryota</taxon>
        <taxon>Metazoa</taxon>
        <taxon>Cnidaria</taxon>
        <taxon>Anthozoa</taxon>
        <taxon>Octocorallia</taxon>
        <taxon>Malacalcyonacea</taxon>
        <taxon>Plexauridae</taxon>
        <taxon>Paramuricea</taxon>
    </lineage>
</organism>
<comment type="caution">
    <text evidence="1">The sequence shown here is derived from an EMBL/GenBank/DDBJ whole genome shotgun (WGS) entry which is preliminary data.</text>
</comment>
<gene>
    <name evidence="1" type="ORF">PACLA_8A077523</name>
</gene>
<dbReference type="AlphaFoldDB" id="A0A7D9EI52"/>
<evidence type="ECO:0000313" key="1">
    <source>
        <dbReference type="EMBL" id="CAB4009741.1"/>
    </source>
</evidence>
<dbReference type="OrthoDB" id="5982250at2759"/>
<dbReference type="Proteomes" id="UP001152795">
    <property type="component" value="Unassembled WGS sequence"/>
</dbReference>
<protein>
    <submittedName>
        <fullName evidence="1">Uncharacterized protein</fullName>
    </submittedName>
</protein>
<proteinExistence type="predicted"/>
<sequence>MEGSVETTKKQAKTQTTYFQIPPPDVLNLNDGSTASNWREWKSAWSNYTLATKLDKEDEIRQVATLLAVIGKEAKKLFKTFVWGSEDDFIKIDLVVKKFEEYCIPRQNVIYERFRLFTRDQGPTETVDQYMMELRRISANCDLESITPDQILRDRLVTGIRDAVVRERLLRDNKLTLEKALDIVRAAE</sequence>
<accession>A0A7D9EI52</accession>
<evidence type="ECO:0000313" key="2">
    <source>
        <dbReference type="Proteomes" id="UP001152795"/>
    </source>
</evidence>
<keyword evidence="2" id="KW-1185">Reference proteome</keyword>
<dbReference type="EMBL" id="CACRXK020006558">
    <property type="protein sequence ID" value="CAB4009741.1"/>
    <property type="molecule type" value="Genomic_DNA"/>
</dbReference>